<keyword evidence="10" id="KW-0067">ATP-binding</keyword>
<dbReference type="InterPro" id="IPR036097">
    <property type="entry name" value="HisK_dim/P_sf"/>
</dbReference>
<keyword evidence="4" id="KW-1003">Cell membrane</keyword>
<keyword evidence="13 14" id="KW-0472">Membrane</keyword>
<evidence type="ECO:0000256" key="7">
    <source>
        <dbReference type="ARBA" id="ARBA00022692"/>
    </source>
</evidence>
<feature type="transmembrane region" description="Helical" evidence="14">
    <location>
        <begin position="6"/>
        <end position="32"/>
    </location>
</feature>
<evidence type="ECO:0000256" key="8">
    <source>
        <dbReference type="ARBA" id="ARBA00022741"/>
    </source>
</evidence>
<dbReference type="SMART" id="SM00388">
    <property type="entry name" value="HisKA"/>
    <property type="match status" value="1"/>
</dbReference>
<comment type="caution">
    <text evidence="16">The sequence shown here is derived from an EMBL/GenBank/DDBJ whole genome shotgun (WGS) entry which is preliminary data.</text>
</comment>
<dbReference type="Pfam" id="PF02518">
    <property type="entry name" value="HATPase_c"/>
    <property type="match status" value="1"/>
</dbReference>
<dbReference type="GO" id="GO:0000155">
    <property type="term" value="F:phosphorelay sensor kinase activity"/>
    <property type="evidence" value="ECO:0007669"/>
    <property type="project" value="InterPro"/>
</dbReference>
<protein>
    <recommendedName>
        <fullName evidence="3">histidine kinase</fullName>
        <ecNumber evidence="3">2.7.13.3</ecNumber>
    </recommendedName>
</protein>
<dbReference type="CDD" id="cd00075">
    <property type="entry name" value="HATPase"/>
    <property type="match status" value="1"/>
</dbReference>
<dbReference type="AlphaFoldDB" id="A0A7X3CTQ0"/>
<dbReference type="PANTHER" id="PTHR45528">
    <property type="entry name" value="SENSOR HISTIDINE KINASE CPXA"/>
    <property type="match status" value="1"/>
</dbReference>
<keyword evidence="17" id="KW-1185">Reference proteome</keyword>
<evidence type="ECO:0000256" key="14">
    <source>
        <dbReference type="SAM" id="Phobius"/>
    </source>
</evidence>
<evidence type="ECO:0000256" key="1">
    <source>
        <dbReference type="ARBA" id="ARBA00000085"/>
    </source>
</evidence>
<feature type="transmembrane region" description="Helical" evidence="14">
    <location>
        <begin position="164"/>
        <end position="182"/>
    </location>
</feature>
<dbReference type="CDD" id="cd00082">
    <property type="entry name" value="HisKA"/>
    <property type="match status" value="1"/>
</dbReference>
<dbReference type="EMBL" id="WNZX01000008">
    <property type="protein sequence ID" value="MUG71274.1"/>
    <property type="molecule type" value="Genomic_DNA"/>
</dbReference>
<proteinExistence type="predicted"/>
<keyword evidence="12" id="KW-0902">Two-component regulatory system</keyword>
<dbReference type="GO" id="GO:0005886">
    <property type="term" value="C:plasma membrane"/>
    <property type="evidence" value="ECO:0007669"/>
    <property type="project" value="UniProtKB-SubCell"/>
</dbReference>
<accession>A0A7X3CTQ0</accession>
<evidence type="ECO:0000313" key="16">
    <source>
        <dbReference type="EMBL" id="MUG71274.1"/>
    </source>
</evidence>
<dbReference type="PANTHER" id="PTHR45528:SF1">
    <property type="entry name" value="SENSOR HISTIDINE KINASE CPXA"/>
    <property type="match status" value="1"/>
</dbReference>
<dbReference type="InterPro" id="IPR004358">
    <property type="entry name" value="Sig_transdc_His_kin-like_C"/>
</dbReference>
<name>A0A7X3CTQ0_9BACL</name>
<dbReference type="Gene3D" id="3.30.565.10">
    <property type="entry name" value="Histidine kinase-like ATPase, C-terminal domain"/>
    <property type="match status" value="1"/>
</dbReference>
<organism evidence="16 17">
    <name type="scientific">Paenibacillus validus</name>
    <dbReference type="NCBI Taxonomy" id="44253"/>
    <lineage>
        <taxon>Bacteria</taxon>
        <taxon>Bacillati</taxon>
        <taxon>Bacillota</taxon>
        <taxon>Bacilli</taxon>
        <taxon>Bacillales</taxon>
        <taxon>Paenibacillaceae</taxon>
        <taxon>Paenibacillus</taxon>
    </lineage>
</organism>
<keyword evidence="11 14" id="KW-1133">Transmembrane helix</keyword>
<keyword evidence="5" id="KW-0597">Phosphoprotein</keyword>
<reference evidence="16 17" key="1">
    <citation type="submission" date="2019-11" db="EMBL/GenBank/DDBJ databases">
        <title>Draft genome sequences of five Paenibacillus species of dairy origin.</title>
        <authorList>
            <person name="Olajide A.M."/>
            <person name="Chen S."/>
            <person name="Lapointe G."/>
        </authorList>
    </citation>
    <scope>NUCLEOTIDE SEQUENCE [LARGE SCALE GENOMIC DNA]</scope>
    <source>
        <strain evidence="16 17">2CS3</strain>
    </source>
</reference>
<evidence type="ECO:0000259" key="15">
    <source>
        <dbReference type="PROSITE" id="PS50109"/>
    </source>
</evidence>
<evidence type="ECO:0000256" key="13">
    <source>
        <dbReference type="ARBA" id="ARBA00023136"/>
    </source>
</evidence>
<dbReference type="EC" id="2.7.13.3" evidence="3"/>
<evidence type="ECO:0000256" key="4">
    <source>
        <dbReference type="ARBA" id="ARBA00022475"/>
    </source>
</evidence>
<dbReference type="PROSITE" id="PS50109">
    <property type="entry name" value="HIS_KIN"/>
    <property type="match status" value="1"/>
</dbReference>
<evidence type="ECO:0000256" key="5">
    <source>
        <dbReference type="ARBA" id="ARBA00022553"/>
    </source>
</evidence>
<keyword evidence="8" id="KW-0547">Nucleotide-binding</keyword>
<comment type="subcellular location">
    <subcellularLocation>
        <location evidence="2">Cell membrane</location>
        <topology evidence="2">Multi-pass membrane protein</topology>
    </subcellularLocation>
</comment>
<dbReference type="InterPro" id="IPR003661">
    <property type="entry name" value="HisK_dim/P_dom"/>
</dbReference>
<sequence>MKWKIIFQFLTAISTLAILLVILIIAAVHFVFNPFFSGNRTLQGVERLVLDFESQIAFRDHLPYVTDEGMQLLDSKQAWIQILDTNGSEAYHYNLPGHAQSHYSPSEIVFMNKFSVGGYTVFTGRTEREGYHWSYLIGFPEMAISKFTFYFGPEQFFTMWHKGLLLFMGTAIAAIVLVGYLFSRWLSNPVWLIIGSIKQLAEGRYQVNLKPKGLYKNVYLSLNHLSQTLHFLAEHRKVTDQLREEWVSNLSHDMKTPLSSIKGYSELLADEEYDLERREQIGFAKVIVRQAAYMEELLQDFKLTFQLKNQTLPIHKQEENIVQLLEGLQTLLLNHPRFQSRTILIEKDGPPVFLACDSKLLRRAFQNLISNALIHNPYPAQVRIQIQSTDREVFVQIRDTGNGIQEQEISRLFERYYRGTNTMDHEGSGLGLAIAKQIIEAHHGTIGVQSHTGSGTLLNVRLPKQLS</sequence>
<dbReference type="InterPro" id="IPR005467">
    <property type="entry name" value="His_kinase_dom"/>
</dbReference>
<comment type="catalytic activity">
    <reaction evidence="1">
        <text>ATP + protein L-histidine = ADP + protein N-phospho-L-histidine.</text>
        <dbReference type="EC" id="2.7.13.3"/>
    </reaction>
</comment>
<dbReference type="GO" id="GO:0005524">
    <property type="term" value="F:ATP binding"/>
    <property type="evidence" value="ECO:0007669"/>
    <property type="project" value="UniProtKB-KW"/>
</dbReference>
<feature type="domain" description="Histidine kinase" evidence="15">
    <location>
        <begin position="249"/>
        <end position="466"/>
    </location>
</feature>
<dbReference type="InterPro" id="IPR036890">
    <property type="entry name" value="HATPase_C_sf"/>
</dbReference>
<keyword evidence="7 14" id="KW-0812">Transmembrane</keyword>
<evidence type="ECO:0000313" key="17">
    <source>
        <dbReference type="Proteomes" id="UP000450917"/>
    </source>
</evidence>
<keyword evidence="6" id="KW-0808">Transferase</keyword>
<dbReference type="SMART" id="SM00387">
    <property type="entry name" value="HATPase_c"/>
    <property type="match status" value="1"/>
</dbReference>
<evidence type="ECO:0000256" key="9">
    <source>
        <dbReference type="ARBA" id="ARBA00022777"/>
    </source>
</evidence>
<dbReference type="Pfam" id="PF00512">
    <property type="entry name" value="HisKA"/>
    <property type="match status" value="1"/>
</dbReference>
<dbReference type="SUPFAM" id="SSF47384">
    <property type="entry name" value="Homodimeric domain of signal transducing histidine kinase"/>
    <property type="match status" value="1"/>
</dbReference>
<dbReference type="Gene3D" id="1.10.287.130">
    <property type="match status" value="1"/>
</dbReference>
<dbReference type="Proteomes" id="UP000450917">
    <property type="component" value="Unassembled WGS sequence"/>
</dbReference>
<evidence type="ECO:0000256" key="2">
    <source>
        <dbReference type="ARBA" id="ARBA00004651"/>
    </source>
</evidence>
<dbReference type="RefSeq" id="WP_155614679.1">
    <property type="nucleotide sequence ID" value="NZ_JBDLZV010000001.1"/>
</dbReference>
<evidence type="ECO:0000256" key="12">
    <source>
        <dbReference type="ARBA" id="ARBA00023012"/>
    </source>
</evidence>
<dbReference type="InterPro" id="IPR003594">
    <property type="entry name" value="HATPase_dom"/>
</dbReference>
<evidence type="ECO:0000256" key="3">
    <source>
        <dbReference type="ARBA" id="ARBA00012438"/>
    </source>
</evidence>
<keyword evidence="9 16" id="KW-0418">Kinase</keyword>
<dbReference type="SUPFAM" id="SSF55874">
    <property type="entry name" value="ATPase domain of HSP90 chaperone/DNA topoisomerase II/histidine kinase"/>
    <property type="match status" value="1"/>
</dbReference>
<gene>
    <name evidence="16" type="ORF">GNP93_11345</name>
</gene>
<evidence type="ECO:0000256" key="11">
    <source>
        <dbReference type="ARBA" id="ARBA00022989"/>
    </source>
</evidence>
<evidence type="ECO:0000256" key="10">
    <source>
        <dbReference type="ARBA" id="ARBA00022840"/>
    </source>
</evidence>
<dbReference type="InterPro" id="IPR050398">
    <property type="entry name" value="HssS/ArlS-like"/>
</dbReference>
<evidence type="ECO:0000256" key="6">
    <source>
        <dbReference type="ARBA" id="ARBA00022679"/>
    </source>
</evidence>
<dbReference type="PRINTS" id="PR00344">
    <property type="entry name" value="BCTRLSENSOR"/>
</dbReference>